<dbReference type="EMBL" id="NDHI03003481">
    <property type="protein sequence ID" value="PNJ36931.1"/>
    <property type="molecule type" value="Genomic_DNA"/>
</dbReference>
<sequence length="41" mass="4408">MDTLEEATWANGSTALPPPLAPNISVPHRCLLLLYEDIGTS</sequence>
<accession>A0A2J8TV77</accession>
<feature type="non-terminal residue" evidence="1">
    <location>
        <position position="41"/>
    </location>
</feature>
<comment type="caution">
    <text evidence="1">The sequence shown here is derived from an EMBL/GenBank/DDBJ whole genome shotgun (WGS) entry which is preliminary data.</text>
</comment>
<name>A0A2J8TV77_PONAB</name>
<evidence type="ECO:0000313" key="1">
    <source>
        <dbReference type="EMBL" id="PNJ36931.1"/>
    </source>
</evidence>
<protein>
    <submittedName>
        <fullName evidence="1">TPRA1 isoform 12</fullName>
    </submittedName>
</protein>
<reference evidence="1" key="1">
    <citation type="submission" date="2017-12" db="EMBL/GenBank/DDBJ databases">
        <title>High-resolution comparative analysis of great ape genomes.</title>
        <authorList>
            <person name="Pollen A."/>
            <person name="Hastie A."/>
            <person name="Hormozdiari F."/>
            <person name="Dougherty M."/>
            <person name="Liu R."/>
            <person name="Chaisson M."/>
            <person name="Hoppe E."/>
            <person name="Hill C."/>
            <person name="Pang A."/>
            <person name="Hillier L."/>
            <person name="Baker C."/>
            <person name="Armstrong J."/>
            <person name="Shendure J."/>
            <person name="Paten B."/>
            <person name="Wilson R."/>
            <person name="Chao H."/>
            <person name="Schneider V."/>
            <person name="Ventura M."/>
            <person name="Kronenberg Z."/>
            <person name="Murali S."/>
            <person name="Gordon D."/>
            <person name="Cantsilieris S."/>
            <person name="Munson K."/>
            <person name="Nelson B."/>
            <person name="Raja A."/>
            <person name="Underwood J."/>
            <person name="Diekhans M."/>
            <person name="Fiddes I."/>
            <person name="Haussler D."/>
            <person name="Eichler E."/>
        </authorList>
    </citation>
    <scope>NUCLEOTIDE SEQUENCE [LARGE SCALE GENOMIC DNA]</scope>
    <source>
        <strain evidence="1">Susie</strain>
    </source>
</reference>
<gene>
    <name evidence="1" type="ORF">CR201_G0032062</name>
</gene>
<dbReference type="AlphaFoldDB" id="A0A2J8TV77"/>
<proteinExistence type="predicted"/>
<organism evidence="1">
    <name type="scientific">Pongo abelii</name>
    <name type="common">Sumatran orangutan</name>
    <name type="synonym">Pongo pygmaeus abelii</name>
    <dbReference type="NCBI Taxonomy" id="9601"/>
    <lineage>
        <taxon>Eukaryota</taxon>
        <taxon>Metazoa</taxon>
        <taxon>Chordata</taxon>
        <taxon>Craniata</taxon>
        <taxon>Vertebrata</taxon>
        <taxon>Euteleostomi</taxon>
        <taxon>Mammalia</taxon>
        <taxon>Eutheria</taxon>
        <taxon>Euarchontoglires</taxon>
        <taxon>Primates</taxon>
        <taxon>Haplorrhini</taxon>
        <taxon>Catarrhini</taxon>
        <taxon>Hominidae</taxon>
        <taxon>Pongo</taxon>
    </lineage>
</organism>